<dbReference type="InterPro" id="IPR003787">
    <property type="entry name" value="Sulphur_relay_DsrE/F-like"/>
</dbReference>
<reference evidence="2 3" key="1">
    <citation type="journal article" date="2019" name="Front. Microbiol.">
        <title>Genomes of Neutrophilic Sulfur-Oxidizing Chemolithoautotrophs Representing 9 Proteobacterial Species From 8 Genera.</title>
        <authorList>
            <person name="Watanabe T."/>
            <person name="Kojima H."/>
            <person name="Umezawa K."/>
            <person name="Hori C."/>
            <person name="Takasuka T.E."/>
            <person name="Kato Y."/>
            <person name="Fukui M."/>
        </authorList>
    </citation>
    <scope>NUCLEOTIDE SEQUENCE [LARGE SCALE GENOMIC DNA]</scope>
    <source>
        <strain evidence="2 3">TTN</strain>
    </source>
</reference>
<dbReference type="AlphaFoldDB" id="A0A401JG63"/>
<keyword evidence="1" id="KW-0732">Signal</keyword>
<gene>
    <name evidence="2" type="ORF">SFMTTN_2432</name>
</gene>
<evidence type="ECO:0000256" key="1">
    <source>
        <dbReference type="SAM" id="SignalP"/>
    </source>
</evidence>
<dbReference type="PANTHER" id="PTHR37691">
    <property type="entry name" value="BLR3518 PROTEIN"/>
    <property type="match status" value="1"/>
</dbReference>
<dbReference type="Proteomes" id="UP000286806">
    <property type="component" value="Unassembled WGS sequence"/>
</dbReference>
<name>A0A401JG63_9PROT</name>
<accession>A0A401JG63</accession>
<sequence>MRNNKRPIALALAGLLILSLQGISTTAFAETSDSVANNTKPPLQITNQTGLKVAIQVNYADTVPNGISKQVLAAKNLYDQYTALGMKPGKDYEIVMVFRGDGAQFLLTDEAYDQKVKQPHPKGNPNLAILDALNKGGVKMEECAVAMKLKGYTPHDILPYSRIVTSGIGAMVDLEKSGYLSITP</sequence>
<organism evidence="2 3">
    <name type="scientific">Sulfuriferula multivorans</name>
    <dbReference type="NCBI Taxonomy" id="1559896"/>
    <lineage>
        <taxon>Bacteria</taxon>
        <taxon>Pseudomonadati</taxon>
        <taxon>Pseudomonadota</taxon>
        <taxon>Betaproteobacteria</taxon>
        <taxon>Nitrosomonadales</taxon>
        <taxon>Sulfuricellaceae</taxon>
        <taxon>Sulfuriferula</taxon>
    </lineage>
</organism>
<dbReference type="EMBL" id="BGOW01000021">
    <property type="protein sequence ID" value="GBL46617.1"/>
    <property type="molecule type" value="Genomic_DNA"/>
</dbReference>
<dbReference type="SUPFAM" id="SSF75169">
    <property type="entry name" value="DsrEFH-like"/>
    <property type="match status" value="1"/>
</dbReference>
<feature type="chain" id="PRO_5019185633" evidence="1">
    <location>
        <begin position="30"/>
        <end position="184"/>
    </location>
</feature>
<keyword evidence="3" id="KW-1185">Reference proteome</keyword>
<protein>
    <submittedName>
        <fullName evidence="2">Uncharacterized protein</fullName>
    </submittedName>
</protein>
<evidence type="ECO:0000313" key="2">
    <source>
        <dbReference type="EMBL" id="GBL46617.1"/>
    </source>
</evidence>
<dbReference type="PANTHER" id="PTHR37691:SF1">
    <property type="entry name" value="BLR3518 PROTEIN"/>
    <property type="match status" value="1"/>
</dbReference>
<dbReference type="Gene3D" id="3.40.1260.10">
    <property type="entry name" value="DsrEFH-like"/>
    <property type="match status" value="1"/>
</dbReference>
<feature type="signal peptide" evidence="1">
    <location>
        <begin position="1"/>
        <end position="29"/>
    </location>
</feature>
<evidence type="ECO:0000313" key="3">
    <source>
        <dbReference type="Proteomes" id="UP000286806"/>
    </source>
</evidence>
<dbReference type="RefSeq" id="WP_124705398.1">
    <property type="nucleotide sequence ID" value="NZ_BGOW01000021.1"/>
</dbReference>
<dbReference type="OrthoDB" id="14053at2"/>
<dbReference type="Pfam" id="PF02635">
    <property type="entry name" value="DsrE"/>
    <property type="match status" value="1"/>
</dbReference>
<comment type="caution">
    <text evidence="2">The sequence shown here is derived from an EMBL/GenBank/DDBJ whole genome shotgun (WGS) entry which is preliminary data.</text>
</comment>
<proteinExistence type="predicted"/>
<dbReference type="InterPro" id="IPR027396">
    <property type="entry name" value="DsrEFH-like"/>
</dbReference>